<proteinExistence type="predicted"/>
<dbReference type="InterPro" id="IPR051914">
    <property type="entry name" value="FAD-linked_OxidoTrans_Type4"/>
</dbReference>
<keyword evidence="4" id="KW-1185">Reference proteome</keyword>
<name>A0ABU5WYP2_9BURK</name>
<evidence type="ECO:0000256" key="1">
    <source>
        <dbReference type="ARBA" id="ARBA00022827"/>
    </source>
</evidence>
<dbReference type="PANTHER" id="PTHR42934">
    <property type="entry name" value="GLYCOLATE OXIDASE SUBUNIT GLCD"/>
    <property type="match status" value="1"/>
</dbReference>
<comment type="caution">
    <text evidence="3">The sequence shown here is derived from an EMBL/GenBank/DDBJ whole genome shotgun (WGS) entry which is preliminary data.</text>
</comment>
<dbReference type="EMBL" id="JAWRLE010000168">
    <property type="protein sequence ID" value="MEB2584091.1"/>
    <property type="molecule type" value="Genomic_DNA"/>
</dbReference>
<protein>
    <submittedName>
        <fullName evidence="3">FAD-binding protein</fullName>
    </submittedName>
</protein>
<dbReference type="PANTHER" id="PTHR42934:SF2">
    <property type="entry name" value="GLYCOLATE OXIDASE SUBUNIT GLCD"/>
    <property type="match status" value="1"/>
</dbReference>
<dbReference type="InterPro" id="IPR006094">
    <property type="entry name" value="Oxid_FAD_bind_N"/>
</dbReference>
<evidence type="ECO:0000313" key="4">
    <source>
        <dbReference type="Proteomes" id="UP001304467"/>
    </source>
</evidence>
<keyword evidence="1" id="KW-0274">FAD</keyword>
<dbReference type="InterPro" id="IPR016169">
    <property type="entry name" value="FAD-bd_PCMH_sub2"/>
</dbReference>
<reference evidence="3 4" key="1">
    <citation type="journal article" date="2023" name="Front. Microbiol.">
        <title>Genomic analyses of Burkholderia respiratory isolates indicates two evolutionarily distinct B. anthina clades.</title>
        <authorList>
            <person name="Pham A."/>
            <person name="Volmer J.G."/>
            <person name="Chambers D.C."/>
            <person name="Smith D.J."/>
            <person name="Reid D.W."/>
            <person name="Burr L."/>
            <person name="Wells T.J."/>
        </authorList>
    </citation>
    <scope>NUCLEOTIDE SEQUENCE [LARGE SCALE GENOMIC DNA]</scope>
    <source>
        <strain evidence="3 4">BCCIQ07A</strain>
    </source>
</reference>
<evidence type="ECO:0000259" key="2">
    <source>
        <dbReference type="Pfam" id="PF01565"/>
    </source>
</evidence>
<organism evidence="3 4">
    <name type="scientific">Burkholderia anthinoferrum</name>
    <dbReference type="NCBI Taxonomy" id="3090833"/>
    <lineage>
        <taxon>Bacteria</taxon>
        <taxon>Pseudomonadati</taxon>
        <taxon>Pseudomonadota</taxon>
        <taxon>Betaproteobacteria</taxon>
        <taxon>Burkholderiales</taxon>
        <taxon>Burkholderiaceae</taxon>
        <taxon>Burkholderia</taxon>
    </lineage>
</organism>
<dbReference type="Pfam" id="PF01565">
    <property type="entry name" value="FAD_binding_4"/>
    <property type="match status" value="1"/>
</dbReference>
<gene>
    <name evidence="3" type="ORF">SB593_34820</name>
</gene>
<dbReference type="Gene3D" id="3.30.465.10">
    <property type="match status" value="1"/>
</dbReference>
<dbReference type="SUPFAM" id="SSF56176">
    <property type="entry name" value="FAD-binding/transporter-associated domain-like"/>
    <property type="match status" value="1"/>
</dbReference>
<feature type="non-terminal residue" evidence="3">
    <location>
        <position position="111"/>
    </location>
</feature>
<feature type="domain" description="FAD linked oxidase N-terminal" evidence="2">
    <location>
        <begin position="13"/>
        <end position="83"/>
    </location>
</feature>
<dbReference type="InterPro" id="IPR036318">
    <property type="entry name" value="FAD-bd_PCMH-like_sf"/>
</dbReference>
<dbReference type="RefSeq" id="WP_323621545.1">
    <property type="nucleotide sequence ID" value="NZ_JAWRKY010000054.1"/>
</dbReference>
<accession>A0ABU5WYP2</accession>
<dbReference type="Proteomes" id="UP001304467">
    <property type="component" value="Unassembled WGS sequence"/>
</dbReference>
<keyword evidence="1" id="KW-0285">Flavoprotein</keyword>
<feature type="non-terminal residue" evidence="3">
    <location>
        <position position="1"/>
    </location>
</feature>
<sequence>LPGVAHKVPTIFSGAGVVTRRVTEAAEAAGYVFAVDPTSLDASCIGGNVAMNAGGKKAVLWGTALDNLAWWRMVDPDGNWLEVTRHEHNQGKIHDIAVARFELKWFDGAYA</sequence>
<evidence type="ECO:0000313" key="3">
    <source>
        <dbReference type="EMBL" id="MEB2584091.1"/>
    </source>
</evidence>